<dbReference type="RefSeq" id="WP_087861709.1">
    <property type="nucleotide sequence ID" value="NZ_LT859958.1"/>
</dbReference>
<dbReference type="PANTHER" id="PTHR30336">
    <property type="entry name" value="INNER MEMBRANE PROTEIN, PROBABLE PERMEASE"/>
    <property type="match status" value="1"/>
</dbReference>
<dbReference type="EMBL" id="LT859958">
    <property type="protein sequence ID" value="SMX53792.1"/>
    <property type="molecule type" value="Genomic_DNA"/>
</dbReference>
<protein>
    <recommendedName>
        <fullName evidence="2">DUF218 domain-containing protein</fullName>
    </recommendedName>
</protein>
<accession>A0A1Y6K274</accession>
<keyword evidence="1" id="KW-0472">Membrane</keyword>
<organism evidence="3 4">
    <name type="scientific">Candidatus Brevifilum fermentans</name>
    <dbReference type="NCBI Taxonomy" id="1986204"/>
    <lineage>
        <taxon>Bacteria</taxon>
        <taxon>Bacillati</taxon>
        <taxon>Chloroflexota</taxon>
        <taxon>Anaerolineae</taxon>
        <taxon>Anaerolineales</taxon>
        <taxon>Anaerolineaceae</taxon>
        <taxon>Candidatus Brevifilum</taxon>
    </lineage>
</organism>
<dbReference type="Pfam" id="PF02698">
    <property type="entry name" value="DUF218"/>
    <property type="match status" value="1"/>
</dbReference>
<dbReference type="Proteomes" id="UP000195514">
    <property type="component" value="Chromosome I"/>
</dbReference>
<name>A0A1Y6K274_9CHLR</name>
<dbReference type="OrthoDB" id="9782395at2"/>
<sequence>MSPQLISAQPSSAEKSAGRGCIVYSNAFIFLLLSPLIIYLVLAAVGGFLIVADPIVPVDAIVILSGDSGDRLAMAADLLKRGYADTLLITNTDPAANQLLASEAEALGFDNSRIFITERAVDSTRDEARAVKQFAEDHGWSAFMVVTDPYHSFRTRLIFRHELRGSGVTISVRPVVGHWFKSSTWFFSCAGWQAVFLEIAKLFNYLLFHI</sequence>
<dbReference type="InterPro" id="IPR051599">
    <property type="entry name" value="Cell_Envelope_Assoc"/>
</dbReference>
<keyword evidence="4" id="KW-1185">Reference proteome</keyword>
<dbReference type="InterPro" id="IPR014729">
    <property type="entry name" value="Rossmann-like_a/b/a_fold"/>
</dbReference>
<dbReference type="GO" id="GO:0000270">
    <property type="term" value="P:peptidoglycan metabolic process"/>
    <property type="evidence" value="ECO:0007669"/>
    <property type="project" value="TreeGrafter"/>
</dbReference>
<dbReference type="PANTHER" id="PTHR30336:SF4">
    <property type="entry name" value="ENVELOPE BIOGENESIS FACTOR ELYC"/>
    <property type="match status" value="1"/>
</dbReference>
<reference evidence="4" key="1">
    <citation type="submission" date="2017-05" db="EMBL/GenBank/DDBJ databases">
        <authorList>
            <person name="Kirkegaard R."/>
            <person name="Mcilroy J S."/>
        </authorList>
    </citation>
    <scope>NUCLEOTIDE SEQUENCE [LARGE SCALE GENOMIC DNA]</scope>
</reference>
<dbReference type="AlphaFoldDB" id="A0A1Y6K274"/>
<proteinExistence type="predicted"/>
<evidence type="ECO:0000313" key="4">
    <source>
        <dbReference type="Proteomes" id="UP000195514"/>
    </source>
</evidence>
<dbReference type="KEGG" id="abat:CFX1CAM_0727"/>
<dbReference type="GO" id="GO:0005886">
    <property type="term" value="C:plasma membrane"/>
    <property type="evidence" value="ECO:0007669"/>
    <property type="project" value="TreeGrafter"/>
</dbReference>
<dbReference type="GO" id="GO:0043164">
    <property type="term" value="P:Gram-negative-bacterium-type cell wall biogenesis"/>
    <property type="evidence" value="ECO:0007669"/>
    <property type="project" value="TreeGrafter"/>
</dbReference>
<dbReference type="CDD" id="cd06259">
    <property type="entry name" value="YdcF-like"/>
    <property type="match status" value="1"/>
</dbReference>
<evidence type="ECO:0000259" key="2">
    <source>
        <dbReference type="Pfam" id="PF02698"/>
    </source>
</evidence>
<keyword evidence="1" id="KW-0812">Transmembrane</keyword>
<keyword evidence="1" id="KW-1133">Transmembrane helix</keyword>
<feature type="domain" description="DUF218" evidence="2">
    <location>
        <begin position="59"/>
        <end position="185"/>
    </location>
</feature>
<gene>
    <name evidence="3" type="ORF">CFX1CAM_0727</name>
</gene>
<evidence type="ECO:0000313" key="3">
    <source>
        <dbReference type="EMBL" id="SMX53792.1"/>
    </source>
</evidence>
<dbReference type="InterPro" id="IPR003848">
    <property type="entry name" value="DUF218"/>
</dbReference>
<evidence type="ECO:0000256" key="1">
    <source>
        <dbReference type="SAM" id="Phobius"/>
    </source>
</evidence>
<feature type="transmembrane region" description="Helical" evidence="1">
    <location>
        <begin position="21"/>
        <end position="51"/>
    </location>
</feature>
<dbReference type="Gene3D" id="3.40.50.620">
    <property type="entry name" value="HUPs"/>
    <property type="match status" value="1"/>
</dbReference>